<feature type="transmembrane region" description="Helical" evidence="1">
    <location>
        <begin position="7"/>
        <end position="28"/>
    </location>
</feature>
<evidence type="ECO:0000313" key="3">
    <source>
        <dbReference type="Proteomes" id="UP001210231"/>
    </source>
</evidence>
<dbReference type="SUPFAM" id="SSF159501">
    <property type="entry name" value="EreA/ChaN-like"/>
    <property type="match status" value="1"/>
</dbReference>
<keyword evidence="1" id="KW-0812">Transmembrane</keyword>
<proteinExistence type="predicted"/>
<name>A0ABT4UMA4_9BACT</name>
<dbReference type="RefSeq" id="WP_407032305.1">
    <property type="nucleotide sequence ID" value="NZ_JAQGEF010000020.1"/>
</dbReference>
<keyword evidence="1" id="KW-0472">Membrane</keyword>
<sequence length="350" mass="39992">MKTFFKIIKITLITIVSIILFICLYLYISNKVFLGSKNEENIKYLSSNKQIVDPTKNDIVFDDAFYAAKVIILGEIHGFADNQKLDKQLLIQLNKKTGLRHYIAEMDSTTAKMLNTYLADSIKKNEQLKQVVQAISKRIPQQSSVELFNKWSDIYDYNLTLPDSLKLVVIGIDTDFDDTKKTPRDAAMIENFKNAVKNNHLENARFYGLFGFFHVIQNQTASGYESFAARLKKENIKLVSMVSYTLNSDMYLPKNPQFPTPEDEKINWVNADGPLFLVKGINDLKAESTPNSITLFKLNNANSPYLHSQSLLQMKSRLFGESLEPLNGSVTTDYFQYVFLLRNSKALTKL</sequence>
<gene>
    <name evidence="2" type="ORF">O3P16_14270</name>
</gene>
<comment type="caution">
    <text evidence="2">The sequence shown here is derived from an EMBL/GenBank/DDBJ whole genome shotgun (WGS) entry which is preliminary data.</text>
</comment>
<protein>
    <recommendedName>
        <fullName evidence="4">Haem-binding uptake Tiki superfamily ChaN domain-containing protein</fullName>
    </recommendedName>
</protein>
<evidence type="ECO:0000256" key="1">
    <source>
        <dbReference type="SAM" id="Phobius"/>
    </source>
</evidence>
<evidence type="ECO:0000313" key="2">
    <source>
        <dbReference type="EMBL" id="MDA3615976.1"/>
    </source>
</evidence>
<accession>A0ABT4UMA4</accession>
<reference evidence="2 3" key="1">
    <citation type="submission" date="2022-12" db="EMBL/GenBank/DDBJ databases">
        <title>Chitinophagaceae gen. sp. nov., a new member of the family Chitinophagaceae, isolated from soil in a chemical factory.</title>
        <authorList>
            <person name="Ke Z."/>
        </authorList>
    </citation>
    <scope>NUCLEOTIDE SEQUENCE [LARGE SCALE GENOMIC DNA]</scope>
    <source>
        <strain evidence="2 3">LY-5</strain>
    </source>
</reference>
<keyword evidence="3" id="KW-1185">Reference proteome</keyword>
<keyword evidence="1" id="KW-1133">Transmembrane helix</keyword>
<dbReference type="EMBL" id="JAQGEF010000020">
    <property type="protein sequence ID" value="MDA3615976.1"/>
    <property type="molecule type" value="Genomic_DNA"/>
</dbReference>
<evidence type="ECO:0008006" key="4">
    <source>
        <dbReference type="Google" id="ProtNLM"/>
    </source>
</evidence>
<dbReference type="Proteomes" id="UP001210231">
    <property type="component" value="Unassembled WGS sequence"/>
</dbReference>
<organism evidence="2 3">
    <name type="scientific">Polluticaenibacter yanchengensis</name>
    <dbReference type="NCBI Taxonomy" id="3014562"/>
    <lineage>
        <taxon>Bacteria</taxon>
        <taxon>Pseudomonadati</taxon>
        <taxon>Bacteroidota</taxon>
        <taxon>Chitinophagia</taxon>
        <taxon>Chitinophagales</taxon>
        <taxon>Chitinophagaceae</taxon>
        <taxon>Polluticaenibacter</taxon>
    </lineage>
</organism>